<keyword evidence="6 15" id="KW-0436">Ligase</keyword>
<evidence type="ECO:0000259" key="19">
    <source>
        <dbReference type="PROSITE" id="PS51483"/>
    </source>
</evidence>
<dbReference type="FunFam" id="3.50.40.10:FF:000001">
    <property type="entry name" value="Phenylalanine--tRNA ligase beta subunit"/>
    <property type="match status" value="1"/>
</dbReference>
<evidence type="ECO:0000256" key="16">
    <source>
        <dbReference type="PROSITE-ProRule" id="PRU00209"/>
    </source>
</evidence>
<keyword evidence="9 15" id="KW-0067">ATP-binding</keyword>
<comment type="catalytic activity">
    <reaction evidence="14 15">
        <text>tRNA(Phe) + L-phenylalanine + ATP = L-phenylalanyl-tRNA(Phe) + AMP + diphosphate + H(+)</text>
        <dbReference type="Rhea" id="RHEA:19413"/>
        <dbReference type="Rhea" id="RHEA-COMP:9668"/>
        <dbReference type="Rhea" id="RHEA-COMP:9699"/>
        <dbReference type="ChEBI" id="CHEBI:15378"/>
        <dbReference type="ChEBI" id="CHEBI:30616"/>
        <dbReference type="ChEBI" id="CHEBI:33019"/>
        <dbReference type="ChEBI" id="CHEBI:58095"/>
        <dbReference type="ChEBI" id="CHEBI:78442"/>
        <dbReference type="ChEBI" id="CHEBI:78531"/>
        <dbReference type="ChEBI" id="CHEBI:456215"/>
        <dbReference type="EC" id="6.1.1.20"/>
    </reaction>
</comment>
<dbReference type="GO" id="GO:0000287">
    <property type="term" value="F:magnesium ion binding"/>
    <property type="evidence" value="ECO:0007669"/>
    <property type="project" value="UniProtKB-UniRule"/>
</dbReference>
<dbReference type="Pfam" id="PF03483">
    <property type="entry name" value="B3_4"/>
    <property type="match status" value="1"/>
</dbReference>
<dbReference type="InterPro" id="IPR045060">
    <property type="entry name" value="Phe-tRNA-ligase_IIc_bsu"/>
</dbReference>
<dbReference type="Gene3D" id="3.30.56.10">
    <property type="match status" value="2"/>
</dbReference>
<sequence>MKISYNWLKDYINLDESPEEVAKILTQTGLEVAGVEEVETVKGGMDGLVLGKVVTCEKHPNSEHLSKTTVDIGTGELLNIVCGAPNVAAGQKVVVAPVGTTLYMGEQELTLKKMKIRGEVSEGMICAEDEIGMGTSHEGIIVLPESVEIGLPAKEYFNIKSDWVIEIDLTPNRIDGGSHIGVARDLAAFLNQTKSTEYKRIPVDHFKTDNHHLEIPVEIKNPEACPRYSGVTISGITVGESPDWLKNRLKAIGHTPINNVVDITNYVLFETGQPLHAFDADEISGGKVVVQTLPSGTKFTTLDEVERELHGDDLMICNVSEGMCIGGVFGGIKSGVKESTQNVFLESAWFDPVFIRKTARRHGLNTDASFRFERGTDPNGVIYALKRAALLIKEIAGGTISSEIVDVYPKPAEHFNVQVNYQNITRLIGKELGKETIKNILTSLEIEIENETEDGLSLRVPPYRVDVQREADVVEDILRIYGYNNVEIPALVKSSLQYAPQPDPDEIRNLVAEMLTAQGFNEIWSNSLTKADYYEGLEQYKEEQTVNLLNPLSADLNGMRQTLLFGGLECVAYNANRQNKDLKLYEFGNCYFLKGTEQKEDPVSNYREEEHLGLFITGAKITENWTGVQQPTSFFQLKSVAENILKRMGFTISMLKVSESQNELFSEGLTYIENNKIVLELGIVSKKFQKKFEISQVVYYADFNWEAVLMRLAKHKVAFRELPKFPLVRRDLALLIDKQVKFQQIEETAFKTERKILREVGLFDVYEGKGVPEGKKSYAVSFILRDDSRTLNDKQIDKTMQKMVAAFERELGAELRK</sequence>
<dbReference type="PANTHER" id="PTHR10947">
    <property type="entry name" value="PHENYLALANYL-TRNA SYNTHETASE BETA CHAIN AND LEUCINE-RICH REPEAT-CONTAINING PROTEIN 47"/>
    <property type="match status" value="1"/>
</dbReference>
<dbReference type="SUPFAM" id="SSF50249">
    <property type="entry name" value="Nucleic acid-binding proteins"/>
    <property type="match status" value="1"/>
</dbReference>
<feature type="binding site" evidence="15">
    <location>
        <position position="472"/>
    </location>
    <ligand>
        <name>Mg(2+)</name>
        <dbReference type="ChEBI" id="CHEBI:18420"/>
        <note>shared with alpha subunit</note>
    </ligand>
</feature>
<dbReference type="SMART" id="SM00896">
    <property type="entry name" value="FDX-ACB"/>
    <property type="match status" value="1"/>
</dbReference>
<evidence type="ECO:0000256" key="7">
    <source>
        <dbReference type="ARBA" id="ARBA00022723"/>
    </source>
</evidence>
<feature type="binding site" evidence="15">
    <location>
        <position position="475"/>
    </location>
    <ligand>
        <name>Mg(2+)</name>
        <dbReference type="ChEBI" id="CHEBI:18420"/>
        <note>shared with alpha subunit</note>
    </ligand>
</feature>
<dbReference type="Gene3D" id="3.50.40.10">
    <property type="entry name" value="Phenylalanyl-trna Synthetase, Chain B, domain 3"/>
    <property type="match status" value="1"/>
</dbReference>
<evidence type="ECO:0000256" key="8">
    <source>
        <dbReference type="ARBA" id="ARBA00022741"/>
    </source>
</evidence>
<dbReference type="InterPro" id="IPR033714">
    <property type="entry name" value="tRNA_bind_bactPheRS"/>
</dbReference>
<dbReference type="InterPro" id="IPR041616">
    <property type="entry name" value="PheRS_beta_core"/>
</dbReference>
<dbReference type="Gene3D" id="3.30.930.10">
    <property type="entry name" value="Bira Bifunctional Protein, Domain 2"/>
    <property type="match status" value="1"/>
</dbReference>
<dbReference type="SMART" id="SM00873">
    <property type="entry name" value="B3_4"/>
    <property type="match status" value="1"/>
</dbReference>
<dbReference type="InterPro" id="IPR020825">
    <property type="entry name" value="Phe-tRNA_synthase-like_B3/B4"/>
</dbReference>
<feature type="domain" description="TRNA-binding" evidence="17">
    <location>
        <begin position="42"/>
        <end position="154"/>
    </location>
</feature>
<dbReference type="InterPro" id="IPR009061">
    <property type="entry name" value="DNA-bd_dom_put_sf"/>
</dbReference>
<evidence type="ECO:0000256" key="9">
    <source>
        <dbReference type="ARBA" id="ARBA00022840"/>
    </source>
</evidence>
<evidence type="ECO:0000256" key="4">
    <source>
        <dbReference type="ARBA" id="ARBA00022490"/>
    </source>
</evidence>
<dbReference type="InterPro" id="IPR005146">
    <property type="entry name" value="B3/B4_tRNA-bd"/>
</dbReference>
<keyword evidence="13 15" id="KW-0030">Aminoacyl-tRNA synthetase</keyword>
<gene>
    <name evidence="15" type="primary">pheT</name>
    <name evidence="20" type="ORF">D1164_22600</name>
</gene>
<keyword evidence="8 15" id="KW-0547">Nucleotide-binding</keyword>
<dbReference type="GO" id="GO:0004826">
    <property type="term" value="F:phenylalanine-tRNA ligase activity"/>
    <property type="evidence" value="ECO:0007669"/>
    <property type="project" value="UniProtKB-UniRule"/>
</dbReference>
<evidence type="ECO:0000256" key="1">
    <source>
        <dbReference type="ARBA" id="ARBA00004496"/>
    </source>
</evidence>
<keyword evidence="5 16" id="KW-0820">tRNA-binding</keyword>
<accession>A0A399CRW1</accession>
<dbReference type="SUPFAM" id="SSF56037">
    <property type="entry name" value="PheT/TilS domain"/>
    <property type="match status" value="1"/>
</dbReference>
<dbReference type="CDD" id="cd02796">
    <property type="entry name" value="tRNA_bind_bactPheRS"/>
    <property type="match status" value="1"/>
</dbReference>
<dbReference type="Proteomes" id="UP000266441">
    <property type="component" value="Unassembled WGS sequence"/>
</dbReference>
<dbReference type="SMART" id="SM00874">
    <property type="entry name" value="B5"/>
    <property type="match status" value="1"/>
</dbReference>
<feature type="domain" description="B5" evidence="19">
    <location>
        <begin position="412"/>
        <end position="488"/>
    </location>
</feature>
<evidence type="ECO:0000313" key="20">
    <source>
        <dbReference type="EMBL" id="RIH62874.1"/>
    </source>
</evidence>
<protein>
    <recommendedName>
        <fullName evidence="15">Phenylalanine--tRNA ligase beta subunit</fullName>
        <ecNumber evidence="15">6.1.1.20</ecNumber>
    </recommendedName>
    <alternativeName>
        <fullName evidence="15">Phenylalanyl-tRNA synthetase beta subunit</fullName>
        <shortName evidence="15">PheRS</shortName>
    </alternativeName>
</protein>
<dbReference type="RefSeq" id="WP_119352182.1">
    <property type="nucleotide sequence ID" value="NZ_QWET01000032.1"/>
</dbReference>
<dbReference type="FunFam" id="3.30.70.380:FF:000001">
    <property type="entry name" value="Phenylalanine--tRNA ligase beta subunit"/>
    <property type="match status" value="1"/>
</dbReference>
<dbReference type="SUPFAM" id="SSF54991">
    <property type="entry name" value="Anticodon-binding domain of PheRS"/>
    <property type="match status" value="1"/>
</dbReference>
<dbReference type="Gene3D" id="2.40.50.140">
    <property type="entry name" value="Nucleic acid-binding proteins"/>
    <property type="match status" value="1"/>
</dbReference>
<keyword evidence="11 16" id="KW-0694">RNA-binding</keyword>
<dbReference type="InterPro" id="IPR045864">
    <property type="entry name" value="aa-tRNA-synth_II/BPL/LPL"/>
</dbReference>
<dbReference type="OrthoDB" id="9805455at2"/>
<evidence type="ECO:0000256" key="2">
    <source>
        <dbReference type="ARBA" id="ARBA00008653"/>
    </source>
</evidence>
<evidence type="ECO:0000259" key="17">
    <source>
        <dbReference type="PROSITE" id="PS50886"/>
    </source>
</evidence>
<dbReference type="Pfam" id="PF17759">
    <property type="entry name" value="tRNA_synthFbeta"/>
    <property type="match status" value="1"/>
</dbReference>
<evidence type="ECO:0000256" key="13">
    <source>
        <dbReference type="ARBA" id="ARBA00023146"/>
    </source>
</evidence>
<evidence type="ECO:0000259" key="18">
    <source>
        <dbReference type="PROSITE" id="PS51447"/>
    </source>
</evidence>
<dbReference type="GO" id="GO:0009328">
    <property type="term" value="C:phenylalanine-tRNA ligase complex"/>
    <property type="evidence" value="ECO:0007669"/>
    <property type="project" value="TreeGrafter"/>
</dbReference>
<dbReference type="InterPro" id="IPR002547">
    <property type="entry name" value="tRNA-bd_dom"/>
</dbReference>
<dbReference type="GO" id="GO:0006432">
    <property type="term" value="P:phenylalanyl-tRNA aminoacylation"/>
    <property type="evidence" value="ECO:0007669"/>
    <property type="project" value="UniProtKB-UniRule"/>
</dbReference>
<evidence type="ECO:0000256" key="5">
    <source>
        <dbReference type="ARBA" id="ARBA00022555"/>
    </source>
</evidence>
<proteinExistence type="inferred from homology"/>
<dbReference type="Pfam" id="PF01588">
    <property type="entry name" value="tRNA_bind"/>
    <property type="match status" value="1"/>
</dbReference>
<dbReference type="InterPro" id="IPR005121">
    <property type="entry name" value="Fdx_antiC-bd"/>
</dbReference>
<evidence type="ECO:0000256" key="10">
    <source>
        <dbReference type="ARBA" id="ARBA00022842"/>
    </source>
</evidence>
<dbReference type="NCBIfam" id="TIGR00472">
    <property type="entry name" value="pheT_bact"/>
    <property type="match status" value="1"/>
</dbReference>
<feature type="binding site" evidence="15">
    <location>
        <position position="466"/>
    </location>
    <ligand>
        <name>Mg(2+)</name>
        <dbReference type="ChEBI" id="CHEBI:18420"/>
        <note>shared with alpha subunit</note>
    </ligand>
</feature>
<feature type="domain" description="FDX-ACB" evidence="18">
    <location>
        <begin position="723"/>
        <end position="816"/>
    </location>
</feature>
<evidence type="ECO:0000256" key="12">
    <source>
        <dbReference type="ARBA" id="ARBA00022917"/>
    </source>
</evidence>
<dbReference type="InterPro" id="IPR036690">
    <property type="entry name" value="Fdx_antiC-bd_sf"/>
</dbReference>
<organism evidence="20 21">
    <name type="scientific">Mariniphaga sediminis</name>
    <dbReference type="NCBI Taxonomy" id="1628158"/>
    <lineage>
        <taxon>Bacteria</taxon>
        <taxon>Pseudomonadati</taxon>
        <taxon>Bacteroidota</taxon>
        <taxon>Bacteroidia</taxon>
        <taxon>Marinilabiliales</taxon>
        <taxon>Prolixibacteraceae</taxon>
        <taxon>Mariniphaga</taxon>
    </lineage>
</organism>
<evidence type="ECO:0000256" key="15">
    <source>
        <dbReference type="HAMAP-Rule" id="MF_00283"/>
    </source>
</evidence>
<evidence type="ECO:0000313" key="21">
    <source>
        <dbReference type="Proteomes" id="UP000266441"/>
    </source>
</evidence>
<evidence type="ECO:0000256" key="11">
    <source>
        <dbReference type="ARBA" id="ARBA00022884"/>
    </source>
</evidence>
<dbReference type="CDD" id="cd00769">
    <property type="entry name" value="PheRS_beta_core"/>
    <property type="match status" value="1"/>
</dbReference>
<dbReference type="InterPro" id="IPR005147">
    <property type="entry name" value="tRNA_synthase_B5-dom"/>
</dbReference>
<dbReference type="EMBL" id="QWET01000032">
    <property type="protein sequence ID" value="RIH62874.1"/>
    <property type="molecule type" value="Genomic_DNA"/>
</dbReference>
<comment type="cofactor">
    <cofactor evidence="15">
        <name>Mg(2+)</name>
        <dbReference type="ChEBI" id="CHEBI:18420"/>
    </cofactor>
    <text evidence="15">Binds 2 magnesium ions per tetramer.</text>
</comment>
<dbReference type="AlphaFoldDB" id="A0A399CRW1"/>
<comment type="subcellular location">
    <subcellularLocation>
        <location evidence="1 15">Cytoplasm</location>
    </subcellularLocation>
</comment>
<keyword evidence="7 15" id="KW-0479">Metal-binding</keyword>
<dbReference type="SUPFAM" id="SSF46955">
    <property type="entry name" value="Putative DNA-binding domain"/>
    <property type="match status" value="1"/>
</dbReference>
<dbReference type="PANTHER" id="PTHR10947:SF0">
    <property type="entry name" value="PHENYLALANINE--TRNA LIGASE BETA SUBUNIT"/>
    <property type="match status" value="1"/>
</dbReference>
<dbReference type="Pfam" id="PF03484">
    <property type="entry name" value="B5"/>
    <property type="match status" value="1"/>
</dbReference>
<comment type="similarity">
    <text evidence="2 15">Belongs to the phenylalanyl-tRNA synthetase beta subunit family. Type 1 subfamily.</text>
</comment>
<evidence type="ECO:0000256" key="3">
    <source>
        <dbReference type="ARBA" id="ARBA00011209"/>
    </source>
</evidence>
<dbReference type="InterPro" id="IPR004532">
    <property type="entry name" value="Phe-tRNA-ligase_IIc_bsu_bact"/>
</dbReference>
<dbReference type="HAMAP" id="MF_00283">
    <property type="entry name" value="Phe_tRNA_synth_beta1"/>
    <property type="match status" value="1"/>
</dbReference>
<dbReference type="PROSITE" id="PS50886">
    <property type="entry name" value="TRBD"/>
    <property type="match status" value="1"/>
</dbReference>
<dbReference type="GO" id="GO:0005524">
    <property type="term" value="F:ATP binding"/>
    <property type="evidence" value="ECO:0007669"/>
    <property type="project" value="UniProtKB-UniRule"/>
</dbReference>
<dbReference type="FunFam" id="2.40.50.140:FF:000045">
    <property type="entry name" value="Phenylalanine--tRNA ligase beta subunit"/>
    <property type="match status" value="1"/>
</dbReference>
<dbReference type="EC" id="6.1.1.20" evidence="15"/>
<reference evidence="20 21" key="1">
    <citation type="journal article" date="2015" name="Int. J. Syst. Evol. Microbiol.">
        <title>Mariniphaga sediminis sp. nov., isolated from coastal sediment.</title>
        <authorList>
            <person name="Wang F.Q."/>
            <person name="Shen Q.Y."/>
            <person name="Chen G.J."/>
            <person name="Du Z.J."/>
        </authorList>
    </citation>
    <scope>NUCLEOTIDE SEQUENCE [LARGE SCALE GENOMIC DNA]</scope>
    <source>
        <strain evidence="20 21">SY21</strain>
    </source>
</reference>
<dbReference type="SUPFAM" id="SSF55681">
    <property type="entry name" value="Class II aaRS and biotin synthetases"/>
    <property type="match status" value="1"/>
</dbReference>
<feature type="binding site" evidence="15">
    <location>
        <position position="476"/>
    </location>
    <ligand>
        <name>Mg(2+)</name>
        <dbReference type="ChEBI" id="CHEBI:18420"/>
        <note>shared with alpha subunit</note>
    </ligand>
</feature>
<comment type="caution">
    <text evidence="20">The sequence shown here is derived from an EMBL/GenBank/DDBJ whole genome shotgun (WGS) entry which is preliminary data.</text>
</comment>
<keyword evidence="10 15" id="KW-0460">Magnesium</keyword>
<dbReference type="InterPro" id="IPR012340">
    <property type="entry name" value="NA-bd_OB-fold"/>
</dbReference>
<dbReference type="GO" id="GO:0000049">
    <property type="term" value="F:tRNA binding"/>
    <property type="evidence" value="ECO:0007669"/>
    <property type="project" value="UniProtKB-UniRule"/>
</dbReference>
<keyword evidence="12 15" id="KW-0648">Protein biosynthesis</keyword>
<dbReference type="PROSITE" id="PS51447">
    <property type="entry name" value="FDX_ACB"/>
    <property type="match status" value="1"/>
</dbReference>
<dbReference type="Gene3D" id="3.30.70.380">
    <property type="entry name" value="Ferrodoxin-fold anticodon-binding domain"/>
    <property type="match status" value="1"/>
</dbReference>
<evidence type="ECO:0000256" key="6">
    <source>
        <dbReference type="ARBA" id="ARBA00022598"/>
    </source>
</evidence>
<dbReference type="NCBIfam" id="NF045760">
    <property type="entry name" value="YtpR"/>
    <property type="match status" value="1"/>
</dbReference>
<comment type="subunit">
    <text evidence="3 15">Tetramer of two alpha and two beta subunits.</text>
</comment>
<name>A0A399CRW1_9BACT</name>
<dbReference type="Pfam" id="PF03147">
    <property type="entry name" value="FDX-ACB"/>
    <property type="match status" value="1"/>
</dbReference>
<evidence type="ECO:0000256" key="14">
    <source>
        <dbReference type="ARBA" id="ARBA00049255"/>
    </source>
</evidence>
<dbReference type="PROSITE" id="PS51483">
    <property type="entry name" value="B5"/>
    <property type="match status" value="1"/>
</dbReference>
<keyword evidence="4 15" id="KW-0963">Cytoplasm</keyword>
<keyword evidence="21" id="KW-1185">Reference proteome</keyword>